<organism evidence="1 3">
    <name type="scientific">Paraoerskovia sediminicola</name>
    <dbReference type="NCBI Taxonomy" id="1138587"/>
    <lineage>
        <taxon>Bacteria</taxon>
        <taxon>Bacillati</taxon>
        <taxon>Actinomycetota</taxon>
        <taxon>Actinomycetes</taxon>
        <taxon>Micrococcales</taxon>
        <taxon>Cellulomonadaceae</taxon>
        <taxon>Paraoerskovia</taxon>
    </lineage>
</organism>
<reference evidence="1" key="1">
    <citation type="journal article" date="2014" name="Int. J. Syst. Evol. Microbiol.">
        <title>Complete genome of a new Firmicutes species belonging to the dominant human colonic microbiota ('Ruminococcus bicirculans') reveals two chromosomes and a selective capacity to utilize plant glucans.</title>
        <authorList>
            <consortium name="NISC Comparative Sequencing Program"/>
            <person name="Wegmann U."/>
            <person name="Louis P."/>
            <person name="Goesmann A."/>
            <person name="Henrissat B."/>
            <person name="Duncan S.H."/>
            <person name="Flint H.J."/>
        </authorList>
    </citation>
    <scope>NUCLEOTIDE SEQUENCE</scope>
    <source>
        <strain evidence="1">NBRC 108565</strain>
    </source>
</reference>
<keyword evidence="3" id="KW-1185">Reference proteome</keyword>
<sequence length="77" mass="7721">MISVMTAPPSGRRRVVPVEVDGFEPVAGVAPGAAAAPWTVVAPVGPVAPALGRPAVWAPDRAVVREADREAPSGTVG</sequence>
<evidence type="ECO:0000313" key="3">
    <source>
        <dbReference type="Proteomes" id="UP001321475"/>
    </source>
</evidence>
<gene>
    <name evidence="1" type="ORF">GCM10025865_00380</name>
    <name evidence="2" type="ORF">GCM10025865_33070</name>
</gene>
<proteinExistence type="predicted"/>
<dbReference type="Proteomes" id="UP001321475">
    <property type="component" value="Chromosome"/>
</dbReference>
<name>A0ABN6X7Q3_9CELL</name>
<protein>
    <submittedName>
        <fullName evidence="1">Uncharacterized protein</fullName>
    </submittedName>
</protein>
<dbReference type="EMBL" id="AP027729">
    <property type="protein sequence ID" value="BDZ44008.1"/>
    <property type="molecule type" value="Genomic_DNA"/>
</dbReference>
<evidence type="ECO:0000313" key="2">
    <source>
        <dbReference type="EMBL" id="BDZ44008.1"/>
    </source>
</evidence>
<reference evidence="1" key="3">
    <citation type="submission" date="2023-02" db="EMBL/GenBank/DDBJ databases">
        <authorList>
            <person name="Sun Q."/>
            <person name="Mori K."/>
        </authorList>
    </citation>
    <scope>NUCLEOTIDE SEQUENCE</scope>
    <source>
        <strain evidence="1">NBRC 108565</strain>
    </source>
</reference>
<reference evidence="3" key="2">
    <citation type="journal article" date="2019" name="Int. J. Syst. Evol. Microbiol.">
        <title>The Global Catalogue of Microorganisms (GCM) 10K type strain sequencing project: providing services to taxonomists for standard genome sequencing and annotation.</title>
        <authorList>
            <consortium name="The Broad Institute Genomics Platform"/>
            <consortium name="The Broad Institute Genome Sequencing Center for Infectious Disease"/>
            <person name="Wu L."/>
            <person name="Ma J."/>
        </authorList>
    </citation>
    <scope>NUCLEOTIDE SEQUENCE [LARGE SCALE GENOMIC DNA]</scope>
    <source>
        <strain evidence="3">NBRC 108565</strain>
    </source>
</reference>
<dbReference type="EMBL" id="AP027729">
    <property type="protein sequence ID" value="BDZ40739.1"/>
    <property type="molecule type" value="Genomic_DNA"/>
</dbReference>
<evidence type="ECO:0000313" key="1">
    <source>
        <dbReference type="EMBL" id="BDZ40739.1"/>
    </source>
</evidence>
<accession>A0ABN6X7Q3</accession>